<dbReference type="Pfam" id="PF01648">
    <property type="entry name" value="ACPS"/>
    <property type="match status" value="1"/>
</dbReference>
<protein>
    <recommendedName>
        <fullName evidence="4">4'-phosphopantetheinyl transferase domain-containing protein</fullName>
    </recommendedName>
</protein>
<evidence type="ECO:0000256" key="2">
    <source>
        <dbReference type="ARBA" id="ARBA00022679"/>
    </source>
</evidence>
<dbReference type="PANTHER" id="PTHR12215:SF10">
    <property type="entry name" value="L-AMINOADIPATE-SEMIALDEHYDE DEHYDROGENASE-PHOSPHOPANTETHEINYL TRANSFERASE"/>
    <property type="match status" value="1"/>
</dbReference>
<organism evidence="5 6">
    <name type="scientific">Brevibacterium ammoniilyticum</name>
    <dbReference type="NCBI Taxonomy" id="1046555"/>
    <lineage>
        <taxon>Bacteria</taxon>
        <taxon>Bacillati</taxon>
        <taxon>Actinomycetota</taxon>
        <taxon>Actinomycetes</taxon>
        <taxon>Micrococcales</taxon>
        <taxon>Brevibacteriaceae</taxon>
        <taxon>Brevibacterium</taxon>
    </lineage>
</organism>
<dbReference type="Gene3D" id="3.90.470.20">
    <property type="entry name" value="4'-phosphopantetheinyl transferase domain"/>
    <property type="match status" value="1"/>
</dbReference>
<feature type="region of interest" description="Disordered" evidence="3">
    <location>
        <begin position="143"/>
        <end position="172"/>
    </location>
</feature>
<evidence type="ECO:0000313" key="5">
    <source>
        <dbReference type="EMBL" id="GAA5339311.1"/>
    </source>
</evidence>
<dbReference type="Proteomes" id="UP001498935">
    <property type="component" value="Unassembled WGS sequence"/>
</dbReference>
<reference evidence="5 6" key="1">
    <citation type="submission" date="2024-02" db="EMBL/GenBank/DDBJ databases">
        <title>Characterization of antibiotic resistant novel bacterial strains and their environmental applications.</title>
        <authorList>
            <person name="Manzoor S."/>
            <person name="Abbas S."/>
            <person name="Arshad M."/>
            <person name="Li W.J."/>
            <person name="Ahmed I."/>
        </authorList>
    </citation>
    <scope>NUCLEOTIDE SEQUENCE [LARGE SCALE GENOMIC DNA]</scope>
    <source>
        <strain evidence="5 6">KACC 15558</strain>
    </source>
</reference>
<comment type="caution">
    <text evidence="5">The sequence shown here is derived from an EMBL/GenBank/DDBJ whole genome shotgun (WGS) entry which is preliminary data.</text>
</comment>
<dbReference type="InterPro" id="IPR008278">
    <property type="entry name" value="4-PPantetheinyl_Trfase_dom"/>
</dbReference>
<keyword evidence="6" id="KW-1185">Reference proteome</keyword>
<name>A0ABP9TXP4_9MICO</name>
<proteinExistence type="inferred from homology"/>
<dbReference type="InterPro" id="IPR050559">
    <property type="entry name" value="P-Pant_transferase_sf"/>
</dbReference>
<comment type="similarity">
    <text evidence="1">Belongs to the P-Pant transferase superfamily. Gsp/Sfp/HetI/AcpT family.</text>
</comment>
<dbReference type="RefSeq" id="WP_342036981.1">
    <property type="nucleotide sequence ID" value="NZ_BAABBK010000001.1"/>
</dbReference>
<dbReference type="SUPFAM" id="SSF56214">
    <property type="entry name" value="4'-phosphopantetheinyl transferase"/>
    <property type="match status" value="2"/>
</dbReference>
<dbReference type="PANTHER" id="PTHR12215">
    <property type="entry name" value="PHOSPHOPANTETHEINE TRANSFERASE"/>
    <property type="match status" value="1"/>
</dbReference>
<evidence type="ECO:0000256" key="3">
    <source>
        <dbReference type="SAM" id="MobiDB-lite"/>
    </source>
</evidence>
<evidence type="ECO:0000259" key="4">
    <source>
        <dbReference type="Pfam" id="PF01648"/>
    </source>
</evidence>
<dbReference type="InterPro" id="IPR037143">
    <property type="entry name" value="4-PPantetheinyl_Trfase_dom_sf"/>
</dbReference>
<evidence type="ECO:0000313" key="6">
    <source>
        <dbReference type="Proteomes" id="UP001498935"/>
    </source>
</evidence>
<keyword evidence="2" id="KW-0808">Transferase</keyword>
<gene>
    <name evidence="5" type="ORF">KACC15558_03510</name>
</gene>
<accession>A0ABP9TXP4</accession>
<sequence length="253" mass="27262">MHPDFTVLPTDLPATLVLADTDGAAAWARSDDTISTVLTEQERNYAKEFDGEAALTWAAGRVVLRYVLGAVLDADPSSIEIRLDSAGKPRVEDIEFSVTRAQRLVLIAVSEDPVGVDLEAVPDLAVASEALMLLHPREREELESLAEAVQSEADRPSAQRPAAEQSSAERSEAKFLVAQQPPAAQSTLPEAFVRVWARKEAFLKALSTGLARDPGMDYIGAGEVPESPHPDVDIHDLVEGVPAGYRAAIAFNR</sequence>
<feature type="domain" description="4'-phosphopantetheinyl transferase" evidence="4">
    <location>
        <begin position="113"/>
        <end position="213"/>
    </location>
</feature>
<evidence type="ECO:0000256" key="1">
    <source>
        <dbReference type="ARBA" id="ARBA00010990"/>
    </source>
</evidence>
<dbReference type="EMBL" id="BAABNP010000001">
    <property type="protein sequence ID" value="GAA5339311.1"/>
    <property type="molecule type" value="Genomic_DNA"/>
</dbReference>